<keyword evidence="3" id="KW-1185">Reference proteome</keyword>
<gene>
    <name evidence="2" type="ORF">EVAR_9660_1</name>
</gene>
<name>A0A4C1TJN3_EUMVA</name>
<dbReference type="AlphaFoldDB" id="A0A4C1TJN3"/>
<protein>
    <submittedName>
        <fullName evidence="2">Uncharacterized protein</fullName>
    </submittedName>
</protein>
<dbReference type="EMBL" id="BGZK01000066">
    <property type="protein sequence ID" value="GBP14759.1"/>
    <property type="molecule type" value="Genomic_DNA"/>
</dbReference>
<dbReference type="Gene3D" id="2.60.120.290">
    <property type="entry name" value="Spermadhesin, CUB domain"/>
    <property type="match status" value="1"/>
</dbReference>
<evidence type="ECO:0000256" key="1">
    <source>
        <dbReference type="SAM" id="MobiDB-lite"/>
    </source>
</evidence>
<accession>A0A4C1TJN3</accession>
<dbReference type="SUPFAM" id="SSF49854">
    <property type="entry name" value="Spermadhesin, CUB domain"/>
    <property type="match status" value="1"/>
</dbReference>
<evidence type="ECO:0000313" key="2">
    <source>
        <dbReference type="EMBL" id="GBP14759.1"/>
    </source>
</evidence>
<reference evidence="2 3" key="1">
    <citation type="journal article" date="2019" name="Commun. Biol.">
        <title>The bagworm genome reveals a unique fibroin gene that provides high tensile strength.</title>
        <authorList>
            <person name="Kono N."/>
            <person name="Nakamura H."/>
            <person name="Ohtoshi R."/>
            <person name="Tomita M."/>
            <person name="Numata K."/>
            <person name="Arakawa K."/>
        </authorList>
    </citation>
    <scope>NUCLEOTIDE SEQUENCE [LARGE SCALE GENOMIC DNA]</scope>
</reference>
<proteinExistence type="predicted"/>
<dbReference type="Proteomes" id="UP000299102">
    <property type="component" value="Unassembled WGS sequence"/>
</dbReference>
<organism evidence="2 3">
    <name type="scientific">Eumeta variegata</name>
    <name type="common">Bagworm moth</name>
    <name type="synonym">Eumeta japonica</name>
    <dbReference type="NCBI Taxonomy" id="151549"/>
    <lineage>
        <taxon>Eukaryota</taxon>
        <taxon>Metazoa</taxon>
        <taxon>Ecdysozoa</taxon>
        <taxon>Arthropoda</taxon>
        <taxon>Hexapoda</taxon>
        <taxon>Insecta</taxon>
        <taxon>Pterygota</taxon>
        <taxon>Neoptera</taxon>
        <taxon>Endopterygota</taxon>
        <taxon>Lepidoptera</taxon>
        <taxon>Glossata</taxon>
        <taxon>Ditrysia</taxon>
        <taxon>Tineoidea</taxon>
        <taxon>Psychidae</taxon>
        <taxon>Oiketicinae</taxon>
        <taxon>Eumeta</taxon>
    </lineage>
</organism>
<dbReference type="OrthoDB" id="6369184at2759"/>
<feature type="region of interest" description="Disordered" evidence="1">
    <location>
        <begin position="80"/>
        <end position="101"/>
    </location>
</feature>
<sequence>MRIPGTECDYQFGRHGAGSRAARGRLYSPRYPSTYPTNVRCNYHFHARLKTHRERRAGRNLLAVIRELVTLFGMKAVTAGGRAESAADERPAPADPFRLRV</sequence>
<evidence type="ECO:0000313" key="3">
    <source>
        <dbReference type="Proteomes" id="UP000299102"/>
    </source>
</evidence>
<dbReference type="InterPro" id="IPR035914">
    <property type="entry name" value="Sperma_CUB_dom_sf"/>
</dbReference>
<comment type="caution">
    <text evidence="2">The sequence shown here is derived from an EMBL/GenBank/DDBJ whole genome shotgun (WGS) entry which is preliminary data.</text>
</comment>